<comment type="caution">
    <text evidence="3">The sequence shown here is derived from an EMBL/GenBank/DDBJ whole genome shotgun (WGS) entry which is preliminary data.</text>
</comment>
<organism evidence="3 4">
    <name type="scientific">Dispira parvispora</name>
    <dbReference type="NCBI Taxonomy" id="1520584"/>
    <lineage>
        <taxon>Eukaryota</taxon>
        <taxon>Fungi</taxon>
        <taxon>Fungi incertae sedis</taxon>
        <taxon>Zoopagomycota</taxon>
        <taxon>Kickxellomycotina</taxon>
        <taxon>Dimargaritomycetes</taxon>
        <taxon>Dimargaritales</taxon>
        <taxon>Dimargaritaceae</taxon>
        <taxon>Dispira</taxon>
    </lineage>
</organism>
<reference evidence="3" key="1">
    <citation type="submission" date="2022-07" db="EMBL/GenBank/DDBJ databases">
        <title>Phylogenomic reconstructions and comparative analyses of Kickxellomycotina fungi.</title>
        <authorList>
            <person name="Reynolds N.K."/>
            <person name="Stajich J.E."/>
            <person name="Barry K."/>
            <person name="Grigoriev I.V."/>
            <person name="Crous P."/>
            <person name="Smith M.E."/>
        </authorList>
    </citation>
    <scope>NUCLEOTIDE SEQUENCE</scope>
    <source>
        <strain evidence="3">RSA 1196</strain>
    </source>
</reference>
<sequence>THCGEQVPGHEQIIDLELDRNTSFIPSRKPTRNDAKSPRDVMDHLESYSVQSADYGVPSEPAVNTPAVDPSGVPWAALPWLWVAADWYPIVLDEEARGRWESDYLKLPYSTAPDESTFNAWSVGKRYAVEWRRARCIREFLQKLAWHPHMWKKRFTKYVVLHRGNRADEVAKPTAHAEPDQPAEVDETAQKKLPSVTDLQPDTQTKPIRAVKLRRTTAQRQLHAQIEEEQRLGLLDISTRTILRWCRVQGLTPAAPLPPPLVIHAEPDVDTKPVSSTTSIEWGPTAVSTDPTWPPLIPSPISLRLSTAGDALTVTDKTQCKEKDYCRICGLVMTPHFLLEHLQPGQRCDRWQHWLTSSMRNPIPQSVSPFHGSPTEIYQNYAEQLKNTAEITLSLTAADDVLAHPLPRPTNSFDIDHFKGLFHGSLASEELTSLRELLALMDRFLSQPVRAGEQAVRVLNCLTMDAVLLFYSLLTPAKLGAFRQLYHVHHDLPSWLRVNDTYDAIDHLDKASVFKVDAPTVRFLPIVQYAGFMEWIWQTIRPLPTPSFVPLLPVPTHSDQFSASDIQEETAPNSDALVHRCAVGSLLATAVRGFLKDLIHSAANVCHAQHPDLDNLPTTTSFQADSQPA</sequence>
<feature type="non-terminal residue" evidence="3">
    <location>
        <position position="629"/>
    </location>
</feature>
<evidence type="ECO:0000313" key="3">
    <source>
        <dbReference type="EMBL" id="KAJ1956793.1"/>
    </source>
</evidence>
<gene>
    <name evidence="3" type="ORF">IWQ62_005226</name>
</gene>
<evidence type="ECO:0000259" key="2">
    <source>
        <dbReference type="Pfam" id="PF22951"/>
    </source>
</evidence>
<feature type="non-terminal residue" evidence="3">
    <location>
        <position position="1"/>
    </location>
</feature>
<keyword evidence="4" id="KW-1185">Reference proteome</keyword>
<accession>A0A9W8E4X1</accession>
<dbReference type="Pfam" id="PF22951">
    <property type="entry name" value="3HBD"/>
    <property type="match status" value="1"/>
</dbReference>
<feature type="region of interest" description="Disordered" evidence="1">
    <location>
        <begin position="268"/>
        <end position="293"/>
    </location>
</feature>
<feature type="domain" description="YEATS" evidence="2">
    <location>
        <begin position="89"/>
        <end position="157"/>
    </location>
</feature>
<evidence type="ECO:0000256" key="1">
    <source>
        <dbReference type="SAM" id="MobiDB-lite"/>
    </source>
</evidence>
<proteinExistence type="predicted"/>
<dbReference type="InterPro" id="IPR055127">
    <property type="entry name" value="YEATS2_3HBD"/>
</dbReference>
<dbReference type="OrthoDB" id="1741717at2759"/>
<feature type="compositionally biased region" description="Polar residues" evidence="1">
    <location>
        <begin position="273"/>
        <end position="291"/>
    </location>
</feature>
<name>A0A9W8E4X1_9FUNG</name>
<protein>
    <recommendedName>
        <fullName evidence="2">YEATS domain-containing protein</fullName>
    </recommendedName>
</protein>
<evidence type="ECO:0000313" key="4">
    <source>
        <dbReference type="Proteomes" id="UP001150925"/>
    </source>
</evidence>
<dbReference type="EMBL" id="JANBPY010002059">
    <property type="protein sequence ID" value="KAJ1956793.1"/>
    <property type="molecule type" value="Genomic_DNA"/>
</dbReference>
<dbReference type="AlphaFoldDB" id="A0A9W8E4X1"/>
<dbReference type="Proteomes" id="UP001150925">
    <property type="component" value="Unassembled WGS sequence"/>
</dbReference>